<feature type="region of interest" description="Disordered" evidence="1">
    <location>
        <begin position="1"/>
        <end position="26"/>
    </location>
</feature>
<gene>
    <name evidence="3" type="primary">LOC110350111</name>
</gene>
<evidence type="ECO:0000256" key="1">
    <source>
        <dbReference type="SAM" id="MobiDB-lite"/>
    </source>
</evidence>
<protein>
    <submittedName>
        <fullName evidence="3">Uncharacterized protein LOC110350111 isoform X1</fullName>
    </submittedName>
</protein>
<organism evidence="2 3">
    <name type="scientific">Heterocephalus glaber</name>
    <name type="common">Naked mole rat</name>
    <dbReference type="NCBI Taxonomy" id="10181"/>
    <lineage>
        <taxon>Eukaryota</taxon>
        <taxon>Metazoa</taxon>
        <taxon>Chordata</taxon>
        <taxon>Craniata</taxon>
        <taxon>Vertebrata</taxon>
        <taxon>Euteleostomi</taxon>
        <taxon>Mammalia</taxon>
        <taxon>Eutheria</taxon>
        <taxon>Euarchontoglires</taxon>
        <taxon>Glires</taxon>
        <taxon>Rodentia</taxon>
        <taxon>Hystricomorpha</taxon>
        <taxon>Bathyergidae</taxon>
        <taxon>Heterocephalus</taxon>
    </lineage>
</organism>
<dbReference type="Proteomes" id="UP000694906">
    <property type="component" value="Unplaced"/>
</dbReference>
<evidence type="ECO:0000313" key="3">
    <source>
        <dbReference type="RefSeq" id="XP_021117194.1"/>
    </source>
</evidence>
<sequence length="203" mass="21927">MRGHVRSAGTRHGRHPPPSCGPRGRKINRSAACAVRSVPGKRKNCPESCGPSSWQRTPSCTSSLSRVTHSLQLANPKTPASTAPEPRMPPLPSHGCTSLRPSALTERQCSLPWRCAHPQGTFLVVPGGCFFLQRGSCPAQVKAVSLAAPGFLALLWLLWAPCPPSLDVFLWVTLRVWQGDAWEETPWGGGLRRPGVAPLGLRH</sequence>
<feature type="compositionally biased region" description="Basic residues" evidence="1">
    <location>
        <begin position="1"/>
        <end position="15"/>
    </location>
</feature>
<proteinExistence type="predicted"/>
<evidence type="ECO:0000313" key="2">
    <source>
        <dbReference type="Proteomes" id="UP000694906"/>
    </source>
</evidence>
<accession>A0AAX6T9J1</accession>
<reference evidence="3" key="1">
    <citation type="submission" date="2025-08" db="UniProtKB">
        <authorList>
            <consortium name="RefSeq"/>
        </authorList>
    </citation>
    <scope>IDENTIFICATION</scope>
</reference>
<dbReference type="AlphaFoldDB" id="A0AAX6T9J1"/>
<keyword evidence="2" id="KW-1185">Reference proteome</keyword>
<feature type="region of interest" description="Disordered" evidence="1">
    <location>
        <begin position="75"/>
        <end position="97"/>
    </location>
</feature>
<name>A0AAX6T9J1_HETGA</name>
<dbReference type="GeneID" id="110350111"/>
<dbReference type="RefSeq" id="XP_021117194.1">
    <property type="nucleotide sequence ID" value="XM_021261535.1"/>
</dbReference>